<protein>
    <submittedName>
        <fullName evidence="1">Uncharacterized protein</fullName>
    </submittedName>
</protein>
<gene>
    <name evidence="1" type="primary">PARPA_08361.1 scaffold 32756</name>
</gene>
<dbReference type="AlphaFoldDB" id="A0A0B7NF82"/>
<accession>A0A0B7NF82</accession>
<keyword evidence="2" id="KW-1185">Reference proteome</keyword>
<sequence>MCPFNYFILAKRIGYIISRKKQENVKLQNCDDLIESYIQNPSVYPIECLECSTEQELPVVMRISLFNILFDEKMKPIEFKNNNERFQFSDTWINLLNHALHSPLHSKLNVALQLTEKSLWNLKLDSLKVQSSHTIAFDLSTSSFPNQQEFEKIFRECLQSLQIAHPMYISVIVYSLIQLVLYARISYNDDNQFQGRINQMSQAVWFEIYQSLLSDAVFETLPCEKSPIIAKLFKVAACYIQFRLALKMPHVMFPVSIWDHYNLQRSIFLKSTGIIDNFLLIEKVVFTSTCPLN</sequence>
<organism evidence="1 2">
    <name type="scientific">Parasitella parasitica</name>
    <dbReference type="NCBI Taxonomy" id="35722"/>
    <lineage>
        <taxon>Eukaryota</taxon>
        <taxon>Fungi</taxon>
        <taxon>Fungi incertae sedis</taxon>
        <taxon>Mucoromycota</taxon>
        <taxon>Mucoromycotina</taxon>
        <taxon>Mucoromycetes</taxon>
        <taxon>Mucorales</taxon>
        <taxon>Mucorineae</taxon>
        <taxon>Mucoraceae</taxon>
        <taxon>Parasitella</taxon>
    </lineage>
</organism>
<evidence type="ECO:0000313" key="1">
    <source>
        <dbReference type="EMBL" id="CEP14197.1"/>
    </source>
</evidence>
<evidence type="ECO:0000313" key="2">
    <source>
        <dbReference type="Proteomes" id="UP000054107"/>
    </source>
</evidence>
<reference evidence="1 2" key="1">
    <citation type="submission" date="2014-09" db="EMBL/GenBank/DDBJ databases">
        <authorList>
            <person name="Ellenberger Sabrina"/>
        </authorList>
    </citation>
    <scope>NUCLEOTIDE SEQUENCE [LARGE SCALE GENOMIC DNA]</scope>
    <source>
        <strain evidence="1 2">CBS 412.66</strain>
    </source>
</reference>
<name>A0A0B7NF82_9FUNG</name>
<proteinExistence type="predicted"/>
<dbReference type="OrthoDB" id="2258850at2759"/>
<dbReference type="EMBL" id="LN731032">
    <property type="protein sequence ID" value="CEP14197.1"/>
    <property type="molecule type" value="Genomic_DNA"/>
</dbReference>
<dbReference type="Proteomes" id="UP000054107">
    <property type="component" value="Unassembled WGS sequence"/>
</dbReference>